<keyword evidence="2 6" id="KW-0813">Transport</keyword>
<dbReference type="Pfam" id="PF00230">
    <property type="entry name" value="MIP"/>
    <property type="match status" value="1"/>
</dbReference>
<dbReference type="InterPro" id="IPR034294">
    <property type="entry name" value="Aquaporin_transptr"/>
</dbReference>
<feature type="transmembrane region" description="Helical" evidence="8">
    <location>
        <begin position="244"/>
        <end position="263"/>
    </location>
</feature>
<evidence type="ECO:0000256" key="8">
    <source>
        <dbReference type="SAM" id="Phobius"/>
    </source>
</evidence>
<comment type="similarity">
    <text evidence="6">Belongs to the MIP/aquaporin (TC 1.A.8) family.</text>
</comment>
<accession>A0ABS2I3P3</accession>
<evidence type="ECO:0000256" key="3">
    <source>
        <dbReference type="ARBA" id="ARBA00022692"/>
    </source>
</evidence>
<evidence type="ECO:0000256" key="6">
    <source>
        <dbReference type="RuleBase" id="RU000477"/>
    </source>
</evidence>
<keyword evidence="10" id="KW-1185">Reference proteome</keyword>
<evidence type="ECO:0000256" key="4">
    <source>
        <dbReference type="ARBA" id="ARBA00022989"/>
    </source>
</evidence>
<evidence type="ECO:0000313" key="9">
    <source>
        <dbReference type="EMBL" id="MBM7057417.1"/>
    </source>
</evidence>
<comment type="subcellular location">
    <subcellularLocation>
        <location evidence="1">Membrane</location>
        <topology evidence="1">Multi-pass membrane protein</topology>
    </subcellularLocation>
</comment>
<evidence type="ECO:0000256" key="1">
    <source>
        <dbReference type="ARBA" id="ARBA00004141"/>
    </source>
</evidence>
<feature type="transmembrane region" description="Helical" evidence="8">
    <location>
        <begin position="53"/>
        <end position="71"/>
    </location>
</feature>
<dbReference type="PANTHER" id="PTHR45724">
    <property type="entry name" value="AQUAPORIN NIP2-1"/>
    <property type="match status" value="1"/>
</dbReference>
<feature type="transmembrane region" description="Helical" evidence="8">
    <location>
        <begin position="173"/>
        <end position="195"/>
    </location>
</feature>
<comment type="caution">
    <text evidence="9">The sequence shown here is derived from an EMBL/GenBank/DDBJ whole genome shotgun (WGS) entry which is preliminary data.</text>
</comment>
<evidence type="ECO:0000256" key="7">
    <source>
        <dbReference type="SAM" id="MobiDB-lite"/>
    </source>
</evidence>
<evidence type="ECO:0000256" key="2">
    <source>
        <dbReference type="ARBA" id="ARBA00022448"/>
    </source>
</evidence>
<evidence type="ECO:0000313" key="10">
    <source>
        <dbReference type="Proteomes" id="UP000712045"/>
    </source>
</evidence>
<dbReference type="Proteomes" id="UP000712045">
    <property type="component" value="Unassembled WGS sequence"/>
</dbReference>
<sequence>MTLTPAPEPVVPRPGPDAPRPPAANGPRTPEPPHGPGPVVVLVPVLPRAVCEAALTALLLFLIVSSVRWLVGPDPGAMAARPAVLGCVVGTLLALFMLSPPGRCSGGHLNPAVTLALWRLGAFPGREVVPYAVAQLAGSVLGVWCAGLVWGPAVGRPAVRHASVRADPAWGDAAVLAAQAGVLAASTLMLGVLLASPGGRRVLPYAVGLTTALVIGVLGPLSGGSANPARQFGPALLAGDAGRLWVYVLGPVLGALLGAWLAGRIGLRRAAR</sequence>
<dbReference type="PRINTS" id="PR00783">
    <property type="entry name" value="MINTRINSICP"/>
</dbReference>
<dbReference type="Gene3D" id="1.20.1080.10">
    <property type="entry name" value="Glycerol uptake facilitator protein"/>
    <property type="match status" value="1"/>
</dbReference>
<feature type="region of interest" description="Disordered" evidence="7">
    <location>
        <begin position="1"/>
        <end position="34"/>
    </location>
</feature>
<dbReference type="InterPro" id="IPR022357">
    <property type="entry name" value="MIP_CS"/>
</dbReference>
<keyword evidence="5 8" id="KW-0472">Membrane</keyword>
<feature type="transmembrane region" description="Helical" evidence="8">
    <location>
        <begin position="202"/>
        <end position="224"/>
    </location>
</feature>
<keyword evidence="3 6" id="KW-0812">Transmembrane</keyword>
<feature type="transmembrane region" description="Helical" evidence="8">
    <location>
        <begin position="77"/>
        <end position="98"/>
    </location>
</feature>
<dbReference type="InterPro" id="IPR023271">
    <property type="entry name" value="Aquaporin-like"/>
</dbReference>
<proteinExistence type="inferred from homology"/>
<feature type="transmembrane region" description="Helical" evidence="8">
    <location>
        <begin position="128"/>
        <end position="153"/>
    </location>
</feature>
<dbReference type="PANTHER" id="PTHR45724:SF13">
    <property type="entry name" value="AQUAPORIN NIP1-1-RELATED"/>
    <property type="match status" value="1"/>
</dbReference>
<keyword evidence="4 8" id="KW-1133">Transmembrane helix</keyword>
<protein>
    <submittedName>
        <fullName evidence="9">Aquaporin</fullName>
    </submittedName>
</protein>
<dbReference type="SUPFAM" id="SSF81338">
    <property type="entry name" value="Aquaporin-like"/>
    <property type="match status" value="1"/>
</dbReference>
<reference evidence="9 10" key="1">
    <citation type="submission" date="2021-02" db="EMBL/GenBank/DDBJ databases">
        <title>Genome Streptomyces sp. RHZ10.</title>
        <authorList>
            <person name="Besaury L."/>
        </authorList>
    </citation>
    <scope>NUCLEOTIDE SEQUENCE [LARGE SCALE GENOMIC DNA]</scope>
    <source>
        <strain evidence="9 10">RHZ10</strain>
    </source>
</reference>
<name>A0ABS2I3P3_9ACTN</name>
<evidence type="ECO:0000256" key="5">
    <source>
        <dbReference type="ARBA" id="ARBA00023136"/>
    </source>
</evidence>
<gene>
    <name evidence="9" type="ORF">JS521_27065</name>
</gene>
<organism evidence="9 10">
    <name type="scientific">Streptomyces durocortorensis</name>
    <dbReference type="NCBI Taxonomy" id="2811104"/>
    <lineage>
        <taxon>Bacteria</taxon>
        <taxon>Bacillati</taxon>
        <taxon>Actinomycetota</taxon>
        <taxon>Actinomycetes</taxon>
        <taxon>Kitasatosporales</taxon>
        <taxon>Streptomycetaceae</taxon>
        <taxon>Streptomyces</taxon>
    </lineage>
</organism>
<dbReference type="EMBL" id="JAFEUF010000192">
    <property type="protein sequence ID" value="MBM7057417.1"/>
    <property type="molecule type" value="Genomic_DNA"/>
</dbReference>
<dbReference type="InterPro" id="IPR000425">
    <property type="entry name" value="MIP"/>
</dbReference>
<dbReference type="PROSITE" id="PS00221">
    <property type="entry name" value="MIP"/>
    <property type="match status" value="1"/>
</dbReference>